<dbReference type="RefSeq" id="XP_046063038.1">
    <property type="nucleotide sequence ID" value="XM_046203242.1"/>
</dbReference>
<keyword evidence="13" id="KW-1185">Reference proteome</keyword>
<evidence type="ECO:0000313" key="13">
    <source>
        <dbReference type="Proteomes" id="UP000769157"/>
    </source>
</evidence>
<gene>
    <name evidence="12" type="ORF">OGAPHI_002378</name>
</gene>
<evidence type="ECO:0008006" key="14">
    <source>
        <dbReference type="Google" id="ProtNLM"/>
    </source>
</evidence>
<accession>A0A9P8PCA3</accession>
<dbReference type="GeneID" id="70234345"/>
<dbReference type="GO" id="GO:0000139">
    <property type="term" value="C:Golgi membrane"/>
    <property type="evidence" value="ECO:0007669"/>
    <property type="project" value="UniProtKB-SubCell"/>
</dbReference>
<evidence type="ECO:0000256" key="2">
    <source>
        <dbReference type="ARBA" id="ARBA00004922"/>
    </source>
</evidence>
<evidence type="ECO:0000313" key="12">
    <source>
        <dbReference type="EMBL" id="KAH3668624.1"/>
    </source>
</evidence>
<evidence type="ECO:0000256" key="5">
    <source>
        <dbReference type="ARBA" id="ARBA00022679"/>
    </source>
</evidence>
<keyword evidence="7" id="KW-0735">Signal-anchor</keyword>
<evidence type="ECO:0000256" key="4">
    <source>
        <dbReference type="ARBA" id="ARBA00022676"/>
    </source>
</evidence>
<dbReference type="PANTHER" id="PTHR31392:SF1">
    <property type="entry name" value="ALPHA-1,3-MANNOSYLTRANSFERASE MNN1-RELATED"/>
    <property type="match status" value="1"/>
</dbReference>
<keyword evidence="4" id="KW-0328">Glycosyltransferase</keyword>
<dbReference type="AlphaFoldDB" id="A0A9P8PCA3"/>
<keyword evidence="6" id="KW-0812">Transmembrane</keyword>
<reference evidence="12" key="2">
    <citation type="submission" date="2021-01" db="EMBL/GenBank/DDBJ databases">
        <authorList>
            <person name="Schikora-Tamarit M.A."/>
        </authorList>
    </citation>
    <scope>NUCLEOTIDE SEQUENCE</scope>
    <source>
        <strain evidence="12">CBS6075</strain>
    </source>
</reference>
<keyword evidence="5" id="KW-0808">Transferase</keyword>
<dbReference type="SUPFAM" id="SSF53448">
    <property type="entry name" value="Nucleotide-diphospho-sugar transferases"/>
    <property type="match status" value="1"/>
</dbReference>
<name>A0A9P8PCA3_9ASCO</name>
<dbReference type="Pfam" id="PF11051">
    <property type="entry name" value="Mannosyl_trans3"/>
    <property type="match status" value="1"/>
</dbReference>
<dbReference type="GO" id="GO:0006493">
    <property type="term" value="P:protein O-linked glycosylation"/>
    <property type="evidence" value="ECO:0007669"/>
    <property type="project" value="TreeGrafter"/>
</dbReference>
<evidence type="ECO:0000256" key="1">
    <source>
        <dbReference type="ARBA" id="ARBA00004323"/>
    </source>
</evidence>
<protein>
    <recommendedName>
        <fullName evidence="14">Alpha-1,3-mannosyltransferase</fullName>
    </recommendedName>
</protein>
<evidence type="ECO:0000256" key="6">
    <source>
        <dbReference type="ARBA" id="ARBA00022692"/>
    </source>
</evidence>
<comment type="caution">
    <text evidence="12">The sequence shown here is derived from an EMBL/GenBank/DDBJ whole genome shotgun (WGS) entry which is preliminary data.</text>
</comment>
<evidence type="ECO:0000256" key="8">
    <source>
        <dbReference type="ARBA" id="ARBA00022989"/>
    </source>
</evidence>
<keyword evidence="9" id="KW-0333">Golgi apparatus</keyword>
<dbReference type="OrthoDB" id="430354at2759"/>
<organism evidence="12 13">
    <name type="scientific">Ogataea philodendri</name>
    <dbReference type="NCBI Taxonomy" id="1378263"/>
    <lineage>
        <taxon>Eukaryota</taxon>
        <taxon>Fungi</taxon>
        <taxon>Dikarya</taxon>
        <taxon>Ascomycota</taxon>
        <taxon>Saccharomycotina</taxon>
        <taxon>Pichiomycetes</taxon>
        <taxon>Pichiales</taxon>
        <taxon>Pichiaceae</taxon>
        <taxon>Ogataea</taxon>
    </lineage>
</organism>
<dbReference type="GO" id="GO:0046354">
    <property type="term" value="P:mannan biosynthetic process"/>
    <property type="evidence" value="ECO:0007669"/>
    <property type="project" value="UniProtKB-ARBA"/>
</dbReference>
<comment type="similarity">
    <text evidence="3">Belongs to the MNN1/MNT family.</text>
</comment>
<sequence length="741" mass="85069">MAKYLNLRKKYVGVSVCFVIGFLILFSSSSHEASSSHILVRGEPSVGSAQLAELEKPLVGNTQWSGSDQQPVREIEQVSSSVAGPRVVTTLITSTKTTVTRLGPTLVREAPVLATNSLALPRPSAPFKPMANLVGQNVVTHAKSSFYVDPQEYPVYARLIQSYGDDFLKESLADRCVKYFEHLYLMDPDWKIGPHKVKYDDAQLNTMVQNTKHLGIYTHCFLSNTNEETVEAYKKLIGQYPDIESRVFPYISRKLPVFVRWTGEQITGPPTMAMYLKGASQDPALAQISKSKLNVTEPEDNDEISHEFPYFLHYKTLVNGKGVVISGSDKFLDDNLALIRNLRALGNRLPIQIVHRGDLSIESQWKIIEQARKDSVYYPRKEYNQLKQLGLDEFDPSFPRQEVWFVNISRAMNPQYALEFPLFYNKLLAYLFNSFQDIVLLDSDVVLFRRPEQFFQLSQYQSSQSVFFRDRNLIMRVNDGFIDFLKRLLPKGLDTKIFDVKRATYKTLGSRYFTLEFGHYMESGVVAIQRPKYWNGMFTTIYLALLKPIHENVWGDKELFWIGQSVAGNEDYMFNDYWSAAIGTLTPAEQRAPFKSQELCSTHPGHISSDDDRLLWINSGILNCRRTETYEKDFDVYNATLGFETKEQLLQHYKSPLNIEHAIIPPDSMHWVESFDTPREPRQGYIKQYNCAAYLWCAYDKIGGSEFPEHQGRIFKFETADTVLFDYIGRVYLGEPQETAF</sequence>
<keyword evidence="11" id="KW-0325">Glycoprotein</keyword>
<proteinExistence type="inferred from homology"/>
<comment type="subcellular location">
    <subcellularLocation>
        <location evidence="1">Golgi apparatus membrane</location>
        <topology evidence="1">Single-pass type II membrane protein</topology>
    </subcellularLocation>
</comment>
<keyword evidence="8" id="KW-1133">Transmembrane helix</keyword>
<evidence type="ECO:0000256" key="9">
    <source>
        <dbReference type="ARBA" id="ARBA00023034"/>
    </source>
</evidence>
<comment type="pathway">
    <text evidence="2">Protein modification; protein glycosylation.</text>
</comment>
<dbReference type="PANTHER" id="PTHR31392">
    <property type="entry name" value="ALPHA-1,3-MANNOSYLTRANSFERASE MNN1-RELATED"/>
    <property type="match status" value="1"/>
</dbReference>
<keyword evidence="10" id="KW-0472">Membrane</keyword>
<evidence type="ECO:0000256" key="11">
    <source>
        <dbReference type="ARBA" id="ARBA00023180"/>
    </source>
</evidence>
<dbReference type="GO" id="GO:0000033">
    <property type="term" value="F:alpha-1,3-mannosyltransferase activity"/>
    <property type="evidence" value="ECO:0007669"/>
    <property type="project" value="TreeGrafter"/>
</dbReference>
<evidence type="ECO:0000256" key="3">
    <source>
        <dbReference type="ARBA" id="ARBA00009105"/>
    </source>
</evidence>
<evidence type="ECO:0000256" key="10">
    <source>
        <dbReference type="ARBA" id="ARBA00023136"/>
    </source>
</evidence>
<reference evidence="12" key="1">
    <citation type="journal article" date="2021" name="Open Biol.">
        <title>Shared evolutionary footprints suggest mitochondrial oxidative damage underlies multiple complex I losses in fungi.</title>
        <authorList>
            <person name="Schikora-Tamarit M.A."/>
            <person name="Marcet-Houben M."/>
            <person name="Nosek J."/>
            <person name="Gabaldon T."/>
        </authorList>
    </citation>
    <scope>NUCLEOTIDE SEQUENCE</scope>
    <source>
        <strain evidence="12">CBS6075</strain>
    </source>
</reference>
<dbReference type="Proteomes" id="UP000769157">
    <property type="component" value="Unassembled WGS sequence"/>
</dbReference>
<dbReference type="EMBL" id="JAEUBE010000158">
    <property type="protein sequence ID" value="KAH3668624.1"/>
    <property type="molecule type" value="Genomic_DNA"/>
</dbReference>
<dbReference type="InterPro" id="IPR022751">
    <property type="entry name" value="Alpha_mannosyltransferase"/>
</dbReference>
<evidence type="ECO:0000256" key="7">
    <source>
        <dbReference type="ARBA" id="ARBA00022968"/>
    </source>
</evidence>
<dbReference type="InterPro" id="IPR029044">
    <property type="entry name" value="Nucleotide-diphossugar_trans"/>
</dbReference>